<dbReference type="Gene3D" id="3.10.129.10">
    <property type="entry name" value="Hotdog Thioesterase"/>
    <property type="match status" value="1"/>
</dbReference>
<evidence type="ECO:0000259" key="8">
    <source>
        <dbReference type="Pfam" id="PF01643"/>
    </source>
</evidence>
<dbReference type="SUPFAM" id="SSF54637">
    <property type="entry name" value="Thioesterase/thiol ester dehydrase-isomerase"/>
    <property type="match status" value="2"/>
</dbReference>
<dbReference type="InterPro" id="IPR049427">
    <property type="entry name" value="Acyl-ACP_TE_C"/>
</dbReference>
<sequence length="253" mass="28598">MTTKSDLTFEHGYDIRSYEPRLDGRVSISALCNQLQDIASRHADALGFGFHDLEQSGHFWILARLHIMVDRLPGFGERTAIVTWPSGNERLVALRDFLISDRDGVMGRATTSWVTMNVKTHRPDPPETVLNERFIPERDRALVFPSKAVTRLKEGEFRAGIVARRADADVNGHVNNVNYLDYCLEAVPEEWMAGRSCVGVDIQYRTESFAGDRLTAACAPAEPDNGLDTLLHGLTRDQDSKEVVRMRSWWTRP</sequence>
<dbReference type="Pfam" id="PF01643">
    <property type="entry name" value="Acyl-ACP_TE"/>
    <property type="match status" value="1"/>
</dbReference>
<organism evidence="11 13">
    <name type="scientific">Pseudodesulfovibrio indicus</name>
    <dbReference type="NCBI Taxonomy" id="1716143"/>
    <lineage>
        <taxon>Bacteria</taxon>
        <taxon>Pseudomonadati</taxon>
        <taxon>Thermodesulfobacteriota</taxon>
        <taxon>Desulfovibrionia</taxon>
        <taxon>Desulfovibrionales</taxon>
        <taxon>Desulfovibrionaceae</taxon>
    </lineage>
</organism>
<dbReference type="PANTHER" id="PTHR31727">
    <property type="entry name" value="OLEOYL-ACYL CARRIER PROTEIN THIOESTERASE 1, CHLOROPLASTIC"/>
    <property type="match status" value="1"/>
</dbReference>
<evidence type="ECO:0000256" key="3">
    <source>
        <dbReference type="ARBA" id="ARBA00022801"/>
    </source>
</evidence>
<evidence type="ECO:0000313" key="10">
    <source>
        <dbReference type="EMBL" id="AMK10831.1"/>
    </source>
</evidence>
<keyword evidence="4" id="KW-0276">Fatty acid metabolism</keyword>
<dbReference type="GO" id="GO:0000036">
    <property type="term" value="F:acyl carrier activity"/>
    <property type="evidence" value="ECO:0007669"/>
    <property type="project" value="TreeGrafter"/>
</dbReference>
<dbReference type="InterPro" id="IPR029069">
    <property type="entry name" value="HotDog_dom_sf"/>
</dbReference>
<evidence type="ECO:0000256" key="1">
    <source>
        <dbReference type="ARBA" id="ARBA00006500"/>
    </source>
</evidence>
<keyword evidence="5" id="KW-0809">Transit peptide</keyword>
<dbReference type="RefSeq" id="WP_066801873.1">
    <property type="nucleotide sequence ID" value="NZ_CP014206.1"/>
</dbReference>
<comment type="similarity">
    <text evidence="1">Belongs to the acyl-ACP thioesterase family.</text>
</comment>
<dbReference type="InterPro" id="IPR002864">
    <property type="entry name" value="Acyl-ACP_thioesterase_NHD"/>
</dbReference>
<reference evidence="10 12" key="1">
    <citation type="journal article" date="2016" name="Front. Microbiol.">
        <title>Genome Sequence of the Piezophilic, Mesophilic Sulfate-Reducing Bacterium Desulfovibrio indicus J2T.</title>
        <authorList>
            <person name="Cao J."/>
            <person name="Maignien L."/>
            <person name="Shao Z."/>
            <person name="Alain K."/>
            <person name="Jebbar M."/>
        </authorList>
    </citation>
    <scope>NUCLEOTIDE SEQUENCE [LARGE SCALE GENOMIC DNA]</scope>
    <source>
        <strain evidence="10 12">J2</strain>
    </source>
</reference>
<dbReference type="EMBL" id="CP014206">
    <property type="protein sequence ID" value="AMK10831.1"/>
    <property type="molecule type" value="Genomic_DNA"/>
</dbReference>
<dbReference type="PANTHER" id="PTHR31727:SF6">
    <property type="entry name" value="OLEOYL-ACYL CARRIER PROTEIN THIOESTERASE 1, CHLOROPLASTIC"/>
    <property type="match status" value="1"/>
</dbReference>
<evidence type="ECO:0000256" key="7">
    <source>
        <dbReference type="ARBA" id="ARBA00023160"/>
    </source>
</evidence>
<evidence type="ECO:0000259" key="9">
    <source>
        <dbReference type="Pfam" id="PF20791"/>
    </source>
</evidence>
<keyword evidence="6" id="KW-0443">Lipid metabolism</keyword>
<dbReference type="Proteomes" id="UP000055611">
    <property type="component" value="Chromosome"/>
</dbReference>
<dbReference type="KEGG" id="dej:AWY79_06790"/>
<name>A0A126QLQ3_9BACT</name>
<dbReference type="OrthoDB" id="9801517at2"/>
<evidence type="ECO:0000256" key="5">
    <source>
        <dbReference type="ARBA" id="ARBA00022946"/>
    </source>
</evidence>
<feature type="domain" description="Acyl-ACP thioesterase-like C-terminal" evidence="9">
    <location>
        <begin position="157"/>
        <end position="250"/>
    </location>
</feature>
<evidence type="ECO:0000313" key="13">
    <source>
        <dbReference type="Proteomes" id="UP000295506"/>
    </source>
</evidence>
<dbReference type="AlphaFoldDB" id="A0A126QLQ3"/>
<dbReference type="Proteomes" id="UP000295506">
    <property type="component" value="Unassembled WGS sequence"/>
</dbReference>
<evidence type="ECO:0000256" key="6">
    <source>
        <dbReference type="ARBA" id="ARBA00023098"/>
    </source>
</evidence>
<evidence type="ECO:0000256" key="2">
    <source>
        <dbReference type="ARBA" id="ARBA00022516"/>
    </source>
</evidence>
<accession>A0A126QLQ3</accession>
<protein>
    <submittedName>
        <fullName evidence="11">Acyl-ACP thioesterase</fullName>
    </submittedName>
</protein>
<proteinExistence type="inferred from homology"/>
<keyword evidence="12" id="KW-1185">Reference proteome</keyword>
<keyword evidence="3" id="KW-0378">Hydrolase</keyword>
<gene>
    <name evidence="10" type="ORF">AWY79_06790</name>
    <name evidence="11" type="ORF">EDC59_101227</name>
</gene>
<keyword evidence="7" id="KW-0275">Fatty acid biosynthesis</keyword>
<dbReference type="CDD" id="cd00586">
    <property type="entry name" value="4HBT"/>
    <property type="match status" value="1"/>
</dbReference>
<keyword evidence="2" id="KW-0444">Lipid biosynthesis</keyword>
<dbReference type="Pfam" id="PF20791">
    <property type="entry name" value="Acyl-ACP_TE_C"/>
    <property type="match status" value="1"/>
</dbReference>
<dbReference type="EMBL" id="SOBK01000001">
    <property type="protein sequence ID" value="TDT91825.1"/>
    <property type="molecule type" value="Genomic_DNA"/>
</dbReference>
<dbReference type="InterPro" id="IPR045023">
    <property type="entry name" value="FATA/B"/>
</dbReference>
<dbReference type="GO" id="GO:0016297">
    <property type="term" value="F:fatty acyl-[ACP] hydrolase activity"/>
    <property type="evidence" value="ECO:0007669"/>
    <property type="project" value="InterPro"/>
</dbReference>
<reference evidence="11 13" key="2">
    <citation type="submission" date="2019-03" db="EMBL/GenBank/DDBJ databases">
        <title>Genomic Encyclopedia of Type Strains, Phase IV (KMG-IV): sequencing the most valuable type-strain genomes for metagenomic binning, comparative biology and taxonomic classification.</title>
        <authorList>
            <person name="Goeker M."/>
        </authorList>
    </citation>
    <scope>NUCLEOTIDE SEQUENCE [LARGE SCALE GENOMIC DNA]</scope>
    <source>
        <strain evidence="11 13">DSM 101483</strain>
    </source>
</reference>
<evidence type="ECO:0000256" key="4">
    <source>
        <dbReference type="ARBA" id="ARBA00022832"/>
    </source>
</evidence>
<feature type="domain" description="Acyl-ACP thioesterase N-terminal hotdog" evidence="8">
    <location>
        <begin position="7"/>
        <end position="123"/>
    </location>
</feature>
<evidence type="ECO:0000313" key="12">
    <source>
        <dbReference type="Proteomes" id="UP000055611"/>
    </source>
</evidence>
<evidence type="ECO:0000313" key="11">
    <source>
        <dbReference type="EMBL" id="TDT91825.1"/>
    </source>
</evidence>